<evidence type="ECO:0000256" key="1">
    <source>
        <dbReference type="ARBA" id="ARBA00004141"/>
    </source>
</evidence>
<dbReference type="GO" id="GO:0022857">
    <property type="term" value="F:transmembrane transporter activity"/>
    <property type="evidence" value="ECO:0007669"/>
    <property type="project" value="InterPro"/>
</dbReference>
<gene>
    <name evidence="10" type="ORF">GMORB2_6298</name>
</gene>
<dbReference type="InterPro" id="IPR036259">
    <property type="entry name" value="MFS_trans_sf"/>
</dbReference>
<comment type="caution">
    <text evidence="10">The sequence shown here is derived from an EMBL/GenBank/DDBJ whole genome shotgun (WGS) entry which is preliminary data.</text>
</comment>
<protein>
    <submittedName>
        <fullName evidence="10">MFS allantoate transporter</fullName>
    </submittedName>
</protein>
<keyword evidence="11" id="KW-1185">Reference proteome</keyword>
<feature type="region of interest" description="Disordered" evidence="7">
    <location>
        <begin position="1"/>
        <end position="20"/>
    </location>
</feature>
<dbReference type="InterPro" id="IPR020846">
    <property type="entry name" value="MFS_dom"/>
</dbReference>
<organism evidence="10 11">
    <name type="scientific">Geosmithia morbida</name>
    <dbReference type="NCBI Taxonomy" id="1094350"/>
    <lineage>
        <taxon>Eukaryota</taxon>
        <taxon>Fungi</taxon>
        <taxon>Dikarya</taxon>
        <taxon>Ascomycota</taxon>
        <taxon>Pezizomycotina</taxon>
        <taxon>Sordariomycetes</taxon>
        <taxon>Hypocreomycetidae</taxon>
        <taxon>Hypocreales</taxon>
        <taxon>Bionectriaceae</taxon>
        <taxon>Geosmithia</taxon>
    </lineage>
</organism>
<feature type="transmembrane region" description="Helical" evidence="8">
    <location>
        <begin position="155"/>
        <end position="176"/>
    </location>
</feature>
<feature type="transmembrane region" description="Helical" evidence="8">
    <location>
        <begin position="188"/>
        <end position="207"/>
    </location>
</feature>
<dbReference type="Pfam" id="PF07690">
    <property type="entry name" value="MFS_1"/>
    <property type="match status" value="1"/>
</dbReference>
<evidence type="ECO:0000256" key="4">
    <source>
        <dbReference type="ARBA" id="ARBA00022989"/>
    </source>
</evidence>
<feature type="transmembrane region" description="Helical" evidence="8">
    <location>
        <begin position="414"/>
        <end position="436"/>
    </location>
</feature>
<keyword evidence="2" id="KW-0813">Transport</keyword>
<sequence length="509" mass="56554">MGKEDNNPHESVVSGKENDSIKDETRLRAVQDVALGEMLAVESTPALEKRVVLKLDMIMLPLMGVVYMMQYMDKLALSQATLFNLRQDLNLQGQQYSWTSAIFYFGYLVWSPISSYLAVRLPIGKYLTVAVMIWGVIMMSHAATKNFTTLMVARFFLGVGEAAIAPGFSLIVGMFYKREEQPARQSAWFLGNSISVTIGGLVAWGIGNISNSHVKSWQLLFLVLGAITSGLGILLAVLLPDSPRKAIFLTETERSVAVQRTLKNKTGILDENEFRWYQVRMALLDPQIWLLVLYQFCSNLCNGGITSFSAILVNGFGFPPLESLLLQMPSGAAQLVFLPISAAVARFVPNMRITLMMINTSISMMGMILVWKLDEDNKSGRLVGLSFASVFGVNFPLALSLISSNIAGFTKRSVCSSMLFIAYCTGNIVAPQFFLASEEPDYPTGLKGAISGLALAVFFLLCLLVYYIWENKRRDAKYGPPSQLTEEEERMQGLLNKTDRELESFRYVI</sequence>
<feature type="transmembrane region" description="Helical" evidence="8">
    <location>
        <begin position="219"/>
        <end position="239"/>
    </location>
</feature>
<feature type="transmembrane region" description="Helical" evidence="8">
    <location>
        <begin position="101"/>
        <end position="119"/>
    </location>
</feature>
<name>A0A9P4YW30_9HYPO</name>
<dbReference type="PANTHER" id="PTHR43791:SF103">
    <property type="entry name" value="MAJOR FACILITATOR SUPERFAMILY (MFS) PROFILE DOMAIN-CONTAINING PROTEIN-RELATED"/>
    <property type="match status" value="1"/>
</dbReference>
<keyword evidence="3 8" id="KW-0812">Transmembrane</keyword>
<accession>A0A9P4YW30</accession>
<evidence type="ECO:0000256" key="8">
    <source>
        <dbReference type="SAM" id="Phobius"/>
    </source>
</evidence>
<dbReference type="GeneID" id="55972523"/>
<evidence type="ECO:0000256" key="5">
    <source>
        <dbReference type="ARBA" id="ARBA00023136"/>
    </source>
</evidence>
<dbReference type="AlphaFoldDB" id="A0A9P4YW30"/>
<proteinExistence type="inferred from homology"/>
<comment type="subcellular location">
    <subcellularLocation>
        <location evidence="1">Membrane</location>
        <topology evidence="1">Multi-pass membrane protein</topology>
    </subcellularLocation>
</comment>
<evidence type="ECO:0000256" key="2">
    <source>
        <dbReference type="ARBA" id="ARBA00022448"/>
    </source>
</evidence>
<dbReference type="Gene3D" id="1.20.1250.20">
    <property type="entry name" value="MFS general substrate transporter like domains"/>
    <property type="match status" value="2"/>
</dbReference>
<dbReference type="FunFam" id="1.20.1250.20:FF:000064">
    <property type="entry name" value="MFS allantoate transporter"/>
    <property type="match status" value="1"/>
</dbReference>
<feature type="transmembrane region" description="Helical" evidence="8">
    <location>
        <begin position="331"/>
        <end position="348"/>
    </location>
</feature>
<dbReference type="GO" id="GO:0016020">
    <property type="term" value="C:membrane"/>
    <property type="evidence" value="ECO:0007669"/>
    <property type="project" value="UniProtKB-SubCell"/>
</dbReference>
<dbReference type="Proteomes" id="UP000749293">
    <property type="component" value="Unassembled WGS sequence"/>
</dbReference>
<evidence type="ECO:0000313" key="11">
    <source>
        <dbReference type="Proteomes" id="UP000749293"/>
    </source>
</evidence>
<feature type="transmembrane region" description="Helical" evidence="8">
    <location>
        <begin position="353"/>
        <end position="371"/>
    </location>
</feature>
<evidence type="ECO:0000256" key="7">
    <source>
        <dbReference type="SAM" id="MobiDB-lite"/>
    </source>
</evidence>
<feature type="transmembrane region" description="Helical" evidence="8">
    <location>
        <begin position="51"/>
        <end position="69"/>
    </location>
</feature>
<dbReference type="EMBL" id="JAANYQ010000006">
    <property type="protein sequence ID" value="KAF4123597.1"/>
    <property type="molecule type" value="Genomic_DNA"/>
</dbReference>
<dbReference type="PROSITE" id="PS50850">
    <property type="entry name" value="MFS"/>
    <property type="match status" value="1"/>
</dbReference>
<reference evidence="10" key="1">
    <citation type="submission" date="2020-03" db="EMBL/GenBank/DDBJ databases">
        <title>Site-based positive gene gene selection in Geosmithia morbida across the United States reveals a broad range of putative effectors and factors for local host and environmental adapation.</title>
        <authorList>
            <person name="Onufrak A."/>
            <person name="Murdoch R.W."/>
            <person name="Gazis R."/>
            <person name="Huff M."/>
            <person name="Staton M."/>
            <person name="Klingeman W."/>
            <person name="Hadziabdic D."/>
        </authorList>
    </citation>
    <scope>NUCLEOTIDE SEQUENCE</scope>
    <source>
        <strain evidence="10">1262</strain>
    </source>
</reference>
<evidence type="ECO:0000256" key="6">
    <source>
        <dbReference type="ARBA" id="ARBA00037968"/>
    </source>
</evidence>
<dbReference type="PANTHER" id="PTHR43791">
    <property type="entry name" value="PERMEASE-RELATED"/>
    <property type="match status" value="1"/>
</dbReference>
<dbReference type="InterPro" id="IPR011701">
    <property type="entry name" value="MFS"/>
</dbReference>
<feature type="transmembrane region" description="Helical" evidence="8">
    <location>
        <begin position="126"/>
        <end position="143"/>
    </location>
</feature>
<evidence type="ECO:0000313" key="10">
    <source>
        <dbReference type="EMBL" id="KAF4123597.1"/>
    </source>
</evidence>
<dbReference type="RefSeq" id="XP_035322249.1">
    <property type="nucleotide sequence ID" value="XM_035468268.1"/>
</dbReference>
<evidence type="ECO:0000256" key="3">
    <source>
        <dbReference type="ARBA" id="ARBA00022692"/>
    </source>
</evidence>
<feature type="transmembrane region" description="Helical" evidence="8">
    <location>
        <begin position="288"/>
        <end position="311"/>
    </location>
</feature>
<evidence type="ECO:0000259" key="9">
    <source>
        <dbReference type="PROSITE" id="PS50850"/>
    </source>
</evidence>
<feature type="transmembrane region" description="Helical" evidence="8">
    <location>
        <begin position="383"/>
        <end position="402"/>
    </location>
</feature>
<keyword evidence="4 8" id="KW-1133">Transmembrane helix</keyword>
<feature type="transmembrane region" description="Helical" evidence="8">
    <location>
        <begin position="448"/>
        <end position="469"/>
    </location>
</feature>
<feature type="domain" description="Major facilitator superfamily (MFS) profile" evidence="9">
    <location>
        <begin position="59"/>
        <end position="474"/>
    </location>
</feature>
<dbReference type="OrthoDB" id="6730379at2759"/>
<dbReference type="SUPFAM" id="SSF103473">
    <property type="entry name" value="MFS general substrate transporter"/>
    <property type="match status" value="1"/>
</dbReference>
<keyword evidence="5 8" id="KW-0472">Membrane</keyword>
<comment type="similarity">
    <text evidence="6">Belongs to the major facilitator superfamily. Allantoate permease family.</text>
</comment>